<evidence type="ECO:0000313" key="4">
    <source>
        <dbReference type="Proteomes" id="UP001595823"/>
    </source>
</evidence>
<dbReference type="RefSeq" id="WP_380624772.1">
    <property type="nucleotide sequence ID" value="NZ_JBHSDK010000036.1"/>
</dbReference>
<feature type="region of interest" description="Disordered" evidence="1">
    <location>
        <begin position="102"/>
        <end position="136"/>
    </location>
</feature>
<proteinExistence type="predicted"/>
<dbReference type="InterPro" id="IPR032557">
    <property type="entry name" value="DUF4935"/>
</dbReference>
<protein>
    <submittedName>
        <fullName evidence="3">PIN domain-containing protein</fullName>
    </submittedName>
</protein>
<dbReference type="Pfam" id="PF16289">
    <property type="entry name" value="PIN_12"/>
    <property type="match status" value="1"/>
</dbReference>
<evidence type="ECO:0000256" key="1">
    <source>
        <dbReference type="SAM" id="MobiDB-lite"/>
    </source>
</evidence>
<comment type="caution">
    <text evidence="3">The sequence shown here is derived from an EMBL/GenBank/DDBJ whole genome shotgun (WGS) entry which is preliminary data.</text>
</comment>
<gene>
    <name evidence="3" type="ORF">ACFPET_20645</name>
</gene>
<reference evidence="4" key="1">
    <citation type="journal article" date="2019" name="Int. J. Syst. Evol. Microbiol.">
        <title>The Global Catalogue of Microorganisms (GCM) 10K type strain sequencing project: providing services to taxonomists for standard genome sequencing and annotation.</title>
        <authorList>
            <consortium name="The Broad Institute Genomics Platform"/>
            <consortium name="The Broad Institute Genome Sequencing Center for Infectious Disease"/>
            <person name="Wu L."/>
            <person name="Ma J."/>
        </authorList>
    </citation>
    <scope>NUCLEOTIDE SEQUENCE [LARGE SCALE GENOMIC DNA]</scope>
    <source>
        <strain evidence="4">IBRC-M 10908</strain>
    </source>
</reference>
<evidence type="ECO:0000259" key="2">
    <source>
        <dbReference type="Pfam" id="PF16289"/>
    </source>
</evidence>
<name>A0ABV8U4B1_9ACTN</name>
<organism evidence="3 4">
    <name type="scientific">Salininema proteolyticum</name>
    <dbReference type="NCBI Taxonomy" id="1607685"/>
    <lineage>
        <taxon>Bacteria</taxon>
        <taxon>Bacillati</taxon>
        <taxon>Actinomycetota</taxon>
        <taxon>Actinomycetes</taxon>
        <taxon>Glycomycetales</taxon>
        <taxon>Glycomycetaceae</taxon>
        <taxon>Salininema</taxon>
    </lineage>
</organism>
<evidence type="ECO:0000313" key="3">
    <source>
        <dbReference type="EMBL" id="MFC4337609.1"/>
    </source>
</evidence>
<dbReference type="EMBL" id="JBHSDK010000036">
    <property type="protein sequence ID" value="MFC4337609.1"/>
    <property type="molecule type" value="Genomic_DNA"/>
</dbReference>
<feature type="compositionally biased region" description="Basic and acidic residues" evidence="1">
    <location>
        <begin position="116"/>
        <end position="126"/>
    </location>
</feature>
<dbReference type="Proteomes" id="UP001595823">
    <property type="component" value="Unassembled WGS sequence"/>
</dbReference>
<feature type="domain" description="DUF4935" evidence="2">
    <location>
        <begin position="2"/>
        <end position="166"/>
    </location>
</feature>
<sequence length="250" mass="27709">MILLDTNAVRGDARETKPHFRLVQAVARRWQVLVRIPELAVEEYVGQRIRDLDTSGKRALPPWVAGLKIRSSDRGAYLAGCNEAAPSIDQIEEVLRRGLNTKFGPPVPTPVGAADKAQRREIRRQAPADNKGGNGRDVTMLETAIHQAEDDKGHVTFFVSNDKKAFFTDTALREELVARTDDRLVIVPNLNTLLNILGDLDSTTWNSDDEHCRGLRRRLCGHDSILDSCRAMTKMLATSTNPSACSGLRS</sequence>
<keyword evidence="4" id="KW-1185">Reference proteome</keyword>
<accession>A0ABV8U4B1</accession>